<dbReference type="AlphaFoldDB" id="A0A1I5F2Y1"/>
<keyword evidence="1" id="KW-0472">Membrane</keyword>
<evidence type="ECO:0000313" key="2">
    <source>
        <dbReference type="EMBL" id="SFO17681.1"/>
    </source>
</evidence>
<sequence length="98" mass="11007">MTENMKTRINKMFRGDAIFAYGFVVVLWAAVIFVFLRVNSLVGGGTVMTVLTIAGALVLLFNTAAIVAMIKHYSHEKDFIYGLDIRHLDEMRKAKNNP</sequence>
<name>A0A1I5F2Y1_9RHOB</name>
<reference evidence="3" key="1">
    <citation type="submission" date="2016-10" db="EMBL/GenBank/DDBJ databases">
        <authorList>
            <person name="Varghese N."/>
            <person name="Submissions S."/>
        </authorList>
    </citation>
    <scope>NUCLEOTIDE SEQUENCE [LARGE SCALE GENOMIC DNA]</scope>
    <source>
        <strain evidence="3">DSM 28463</strain>
    </source>
</reference>
<keyword evidence="1" id="KW-0812">Transmembrane</keyword>
<dbReference type="Proteomes" id="UP000198599">
    <property type="component" value="Unassembled WGS sequence"/>
</dbReference>
<protein>
    <submittedName>
        <fullName evidence="2">Uncharacterized protein</fullName>
    </submittedName>
</protein>
<feature type="transmembrane region" description="Helical" evidence="1">
    <location>
        <begin position="12"/>
        <end position="36"/>
    </location>
</feature>
<evidence type="ECO:0000256" key="1">
    <source>
        <dbReference type="SAM" id="Phobius"/>
    </source>
</evidence>
<dbReference type="RefSeq" id="WP_245736420.1">
    <property type="nucleotide sequence ID" value="NZ_FOVP01000018.1"/>
</dbReference>
<evidence type="ECO:0000313" key="3">
    <source>
        <dbReference type="Proteomes" id="UP000198599"/>
    </source>
</evidence>
<keyword evidence="3" id="KW-1185">Reference proteome</keyword>
<organism evidence="2 3">
    <name type="scientific">Roseovarius lutimaris</name>
    <dbReference type="NCBI Taxonomy" id="1005928"/>
    <lineage>
        <taxon>Bacteria</taxon>
        <taxon>Pseudomonadati</taxon>
        <taxon>Pseudomonadota</taxon>
        <taxon>Alphaproteobacteria</taxon>
        <taxon>Rhodobacterales</taxon>
        <taxon>Roseobacteraceae</taxon>
        <taxon>Roseovarius</taxon>
    </lineage>
</organism>
<keyword evidence="1" id="KW-1133">Transmembrane helix</keyword>
<dbReference type="STRING" id="1005928.SAMN04487859_1188"/>
<feature type="transmembrane region" description="Helical" evidence="1">
    <location>
        <begin position="48"/>
        <end position="70"/>
    </location>
</feature>
<proteinExistence type="predicted"/>
<dbReference type="EMBL" id="FOVP01000018">
    <property type="protein sequence ID" value="SFO17681.1"/>
    <property type="molecule type" value="Genomic_DNA"/>
</dbReference>
<gene>
    <name evidence="2" type="ORF">SAMN04487859_1188</name>
</gene>
<accession>A0A1I5F2Y1</accession>